<evidence type="ECO:0000259" key="4">
    <source>
        <dbReference type="Pfam" id="PF01207"/>
    </source>
</evidence>
<dbReference type="InterPro" id="IPR004653">
    <property type="entry name" value="DusA"/>
</dbReference>
<dbReference type="PANTHER" id="PTHR42907">
    <property type="entry name" value="FMN-LINKED OXIDOREDUCTASES SUPERFAMILY PROTEIN"/>
    <property type="match status" value="1"/>
</dbReference>
<evidence type="ECO:0000256" key="3">
    <source>
        <dbReference type="ARBA" id="ARBA00022884"/>
    </source>
</evidence>
<feature type="domain" description="DUS-like FMN-binding" evidence="4">
    <location>
        <begin position="1"/>
        <end position="195"/>
    </location>
</feature>
<evidence type="ECO:0000313" key="5">
    <source>
        <dbReference type="EMBL" id="EQD36181.1"/>
    </source>
</evidence>
<proteinExistence type="predicted"/>
<dbReference type="InterPro" id="IPR013785">
    <property type="entry name" value="Aldolase_TIM"/>
</dbReference>
<comment type="caution">
    <text evidence="5">The sequence shown here is derived from an EMBL/GenBank/DDBJ whole genome shotgun (WGS) entry which is preliminary data.</text>
</comment>
<keyword evidence="2" id="KW-0521">NADP</keyword>
<dbReference type="Gene3D" id="3.20.20.70">
    <property type="entry name" value="Aldolase class I"/>
    <property type="match status" value="1"/>
</dbReference>
<dbReference type="GO" id="GO:0017150">
    <property type="term" value="F:tRNA dihydrouridine synthase activity"/>
    <property type="evidence" value="ECO:0007669"/>
    <property type="project" value="InterPro"/>
</dbReference>
<accession>T0YL70</accession>
<sequence length="248" mass="27537">PEQVGALVASIRRTVPIAVTVKCRLGFDHHVHPSFLETFVQTVAAQGCRTFFVHARQAWLDGVSPKANRSLPPLDYESVIRLKKKYPDLEIVINGGITDCDEARYLLTHVDGVMVGRKVLEDPLWLASLEEAIGIDRSPMPSRMHLIENYGTYVSHMLQSSTEPQLSMHRLFQPLQTVIRGFPGAARIRQMVCQAGRAAKPDGCAWIDRILEQLSDIAPQSLLALEHAPSPSPSLARIVRVERAVIPP</sequence>
<evidence type="ECO:0000256" key="2">
    <source>
        <dbReference type="ARBA" id="ARBA00022857"/>
    </source>
</evidence>
<organism evidence="5">
    <name type="scientific">mine drainage metagenome</name>
    <dbReference type="NCBI Taxonomy" id="410659"/>
    <lineage>
        <taxon>unclassified sequences</taxon>
        <taxon>metagenomes</taxon>
        <taxon>ecological metagenomes</taxon>
    </lineage>
</organism>
<dbReference type="EMBL" id="AUZX01013241">
    <property type="protein sequence ID" value="EQD36181.1"/>
    <property type="molecule type" value="Genomic_DNA"/>
</dbReference>
<reference evidence="5" key="2">
    <citation type="journal article" date="2014" name="ISME J.">
        <title>Microbial stratification in low pH oxic and suboxic macroscopic growths along an acid mine drainage.</title>
        <authorList>
            <person name="Mendez-Garcia C."/>
            <person name="Mesa V."/>
            <person name="Sprenger R.R."/>
            <person name="Richter M."/>
            <person name="Diez M.S."/>
            <person name="Solano J."/>
            <person name="Bargiela R."/>
            <person name="Golyshina O.V."/>
            <person name="Manteca A."/>
            <person name="Ramos J.L."/>
            <person name="Gallego J.R."/>
            <person name="Llorente I."/>
            <person name="Martins Dos Santos V.A."/>
            <person name="Jensen O.N."/>
            <person name="Pelaez A.I."/>
            <person name="Sanchez J."/>
            <person name="Ferrer M."/>
        </authorList>
    </citation>
    <scope>NUCLEOTIDE SEQUENCE</scope>
</reference>
<dbReference type="PANTHER" id="PTHR42907:SF1">
    <property type="entry name" value="FMN-LINKED OXIDOREDUCTASES SUPERFAMILY PROTEIN"/>
    <property type="match status" value="1"/>
</dbReference>
<dbReference type="InterPro" id="IPR035587">
    <property type="entry name" value="DUS-like_FMN-bd"/>
</dbReference>
<name>T0YL70_9ZZZZ</name>
<feature type="non-terminal residue" evidence="5">
    <location>
        <position position="1"/>
    </location>
</feature>
<dbReference type="SUPFAM" id="SSF51395">
    <property type="entry name" value="FMN-linked oxidoreductases"/>
    <property type="match status" value="1"/>
</dbReference>
<keyword evidence="3" id="KW-0694">RNA-binding</keyword>
<gene>
    <name evidence="5" type="ORF">B1A_17978</name>
</gene>
<evidence type="ECO:0000256" key="1">
    <source>
        <dbReference type="ARBA" id="ARBA00022555"/>
    </source>
</evidence>
<protein>
    <submittedName>
        <fullName evidence="5">tRNA-dihydrouridine synthase A</fullName>
    </submittedName>
</protein>
<dbReference type="GO" id="GO:0000049">
    <property type="term" value="F:tRNA binding"/>
    <property type="evidence" value="ECO:0007669"/>
    <property type="project" value="UniProtKB-KW"/>
</dbReference>
<dbReference type="Pfam" id="PF01207">
    <property type="entry name" value="Dus"/>
    <property type="match status" value="1"/>
</dbReference>
<reference evidence="5" key="1">
    <citation type="submission" date="2013-08" db="EMBL/GenBank/DDBJ databases">
        <authorList>
            <person name="Mendez C."/>
            <person name="Richter M."/>
            <person name="Ferrer M."/>
            <person name="Sanchez J."/>
        </authorList>
    </citation>
    <scope>NUCLEOTIDE SEQUENCE</scope>
</reference>
<keyword evidence="1" id="KW-0820">tRNA-binding</keyword>
<dbReference type="AlphaFoldDB" id="T0YL70"/>